<proteinExistence type="predicted"/>
<dbReference type="AlphaFoldDB" id="A0A6J5ZZY0"/>
<dbReference type="GO" id="GO:0006629">
    <property type="term" value="P:lipid metabolic process"/>
    <property type="evidence" value="ECO:0007669"/>
    <property type="project" value="InterPro"/>
</dbReference>
<dbReference type="GO" id="GO:0008081">
    <property type="term" value="F:phosphoric diester hydrolase activity"/>
    <property type="evidence" value="ECO:0007669"/>
    <property type="project" value="InterPro"/>
</dbReference>
<reference evidence="3" key="1">
    <citation type="submission" date="2020-05" db="EMBL/GenBank/DDBJ databases">
        <authorList>
            <person name="Chiriac C."/>
            <person name="Salcher M."/>
            <person name="Ghai R."/>
            <person name="Kavagutti S V."/>
        </authorList>
    </citation>
    <scope>NUCLEOTIDE SEQUENCE</scope>
</reference>
<sequence>MQQTNVVPRLSGGRAGEQGRPKRIGHKGADALVPGNTAESFDAALAHDVDMIEFDVLPERLDGSGKLMLAHDYVDARRREPMTLDEGLAYLSGPKFAGLQFDLDMKLQGYEQRTVDALRGHGLAERSLISTMEKPSLTLLRKIAPQVTIGWSFPRVSRDHTAHPVTRWPAYGVIIYYRLRLPWMAAKAIREGRVDALMCHWAFVTPRLARSIRAAGGELYVWTVDDADQISDFERLGIAGVISNDPRLFASGR</sequence>
<dbReference type="PROSITE" id="PS51704">
    <property type="entry name" value="GP_PDE"/>
    <property type="match status" value="1"/>
</dbReference>
<dbReference type="InterPro" id="IPR017946">
    <property type="entry name" value="PLC-like_Pdiesterase_TIM-brl"/>
</dbReference>
<evidence type="ECO:0000313" key="3">
    <source>
        <dbReference type="EMBL" id="CAB4346952.1"/>
    </source>
</evidence>
<evidence type="ECO:0000256" key="1">
    <source>
        <dbReference type="SAM" id="MobiDB-lite"/>
    </source>
</evidence>
<dbReference type="EMBL" id="CAESAN010000163">
    <property type="protein sequence ID" value="CAB4346952.1"/>
    <property type="molecule type" value="Genomic_DNA"/>
</dbReference>
<dbReference type="Gene3D" id="3.20.20.190">
    <property type="entry name" value="Phosphatidylinositol (PI) phosphodiesterase"/>
    <property type="match status" value="2"/>
</dbReference>
<feature type="region of interest" description="Disordered" evidence="1">
    <location>
        <begin position="1"/>
        <end position="29"/>
    </location>
</feature>
<dbReference type="PANTHER" id="PTHR46211">
    <property type="entry name" value="GLYCEROPHOSPHORYL DIESTER PHOSPHODIESTERASE"/>
    <property type="match status" value="1"/>
</dbReference>
<evidence type="ECO:0000259" key="2">
    <source>
        <dbReference type="PROSITE" id="PS51704"/>
    </source>
</evidence>
<dbReference type="InterPro" id="IPR030395">
    <property type="entry name" value="GP_PDE_dom"/>
</dbReference>
<protein>
    <submittedName>
        <fullName evidence="3">Unannotated protein</fullName>
    </submittedName>
</protein>
<dbReference type="CDD" id="cd08556">
    <property type="entry name" value="GDPD"/>
    <property type="match status" value="1"/>
</dbReference>
<dbReference type="SUPFAM" id="SSF51695">
    <property type="entry name" value="PLC-like phosphodiesterases"/>
    <property type="match status" value="1"/>
</dbReference>
<organism evidence="3">
    <name type="scientific">freshwater metagenome</name>
    <dbReference type="NCBI Taxonomy" id="449393"/>
    <lineage>
        <taxon>unclassified sequences</taxon>
        <taxon>metagenomes</taxon>
        <taxon>ecological metagenomes</taxon>
    </lineage>
</organism>
<dbReference type="Pfam" id="PF03009">
    <property type="entry name" value="GDPD"/>
    <property type="match status" value="2"/>
</dbReference>
<name>A0A6J5ZZY0_9ZZZZ</name>
<gene>
    <name evidence="3" type="ORF">UFOPK3547_01531</name>
</gene>
<accession>A0A6J5ZZY0</accession>
<feature type="domain" description="GP-PDE" evidence="2">
    <location>
        <begin position="1"/>
        <end position="253"/>
    </location>
</feature>
<dbReference type="PANTHER" id="PTHR46211:SF14">
    <property type="entry name" value="GLYCEROPHOSPHODIESTER PHOSPHODIESTERASE"/>
    <property type="match status" value="1"/>
</dbReference>